<evidence type="ECO:0000259" key="8">
    <source>
        <dbReference type="Pfam" id="PF17766"/>
    </source>
</evidence>
<accession>A0AAD5J4I0</accession>
<keyword evidence="2" id="KW-0645">Protease</keyword>
<dbReference type="AlphaFoldDB" id="A0AAD5J4I0"/>
<gene>
    <name evidence="9" type="ORF">LWI28_013125</name>
</gene>
<dbReference type="Pfam" id="PF17766">
    <property type="entry name" value="fn3_6"/>
    <property type="match status" value="1"/>
</dbReference>
<keyword evidence="5" id="KW-0720">Serine protease</keyword>
<keyword evidence="10" id="KW-1185">Reference proteome</keyword>
<feature type="domain" description="Inhibitor I9" evidence="7">
    <location>
        <begin position="96"/>
        <end position="181"/>
    </location>
</feature>
<name>A0AAD5J4I0_ACENE</name>
<dbReference type="SUPFAM" id="SSF52743">
    <property type="entry name" value="Subtilisin-like"/>
    <property type="match status" value="1"/>
</dbReference>
<dbReference type="InterPro" id="IPR041469">
    <property type="entry name" value="Subtilisin-like_FN3"/>
</dbReference>
<evidence type="ECO:0000256" key="4">
    <source>
        <dbReference type="ARBA" id="ARBA00022801"/>
    </source>
</evidence>
<dbReference type="Proteomes" id="UP001064489">
    <property type="component" value="Chromosome 3"/>
</dbReference>
<dbReference type="GO" id="GO:0006508">
    <property type="term" value="P:proteolysis"/>
    <property type="evidence" value="ECO:0007669"/>
    <property type="project" value="UniProtKB-KW"/>
</dbReference>
<evidence type="ECO:0000313" key="9">
    <source>
        <dbReference type="EMBL" id="KAI9186025.1"/>
    </source>
</evidence>
<dbReference type="InterPro" id="IPR010259">
    <property type="entry name" value="S8pro/Inhibitor_I9"/>
</dbReference>
<evidence type="ECO:0000256" key="1">
    <source>
        <dbReference type="ARBA" id="ARBA00011073"/>
    </source>
</evidence>
<evidence type="ECO:0008006" key="11">
    <source>
        <dbReference type="Google" id="ProtNLM"/>
    </source>
</evidence>
<reference evidence="9" key="2">
    <citation type="submission" date="2023-02" db="EMBL/GenBank/DDBJ databases">
        <authorList>
            <person name="Swenson N.G."/>
            <person name="Wegrzyn J.L."/>
            <person name="Mcevoy S.L."/>
        </authorList>
    </citation>
    <scope>NUCLEOTIDE SEQUENCE</scope>
    <source>
        <strain evidence="9">91603</strain>
        <tissue evidence="9">Leaf</tissue>
    </source>
</reference>
<organism evidence="9 10">
    <name type="scientific">Acer negundo</name>
    <name type="common">Box elder</name>
    <dbReference type="NCBI Taxonomy" id="4023"/>
    <lineage>
        <taxon>Eukaryota</taxon>
        <taxon>Viridiplantae</taxon>
        <taxon>Streptophyta</taxon>
        <taxon>Embryophyta</taxon>
        <taxon>Tracheophyta</taxon>
        <taxon>Spermatophyta</taxon>
        <taxon>Magnoliopsida</taxon>
        <taxon>eudicotyledons</taxon>
        <taxon>Gunneridae</taxon>
        <taxon>Pentapetalae</taxon>
        <taxon>rosids</taxon>
        <taxon>malvids</taxon>
        <taxon>Sapindales</taxon>
        <taxon>Sapindaceae</taxon>
        <taxon>Hippocastanoideae</taxon>
        <taxon>Acereae</taxon>
        <taxon>Acer</taxon>
    </lineage>
</organism>
<evidence type="ECO:0000256" key="6">
    <source>
        <dbReference type="ARBA" id="ARBA00023180"/>
    </source>
</evidence>
<dbReference type="Gene3D" id="3.30.70.80">
    <property type="entry name" value="Peptidase S8 propeptide/proteinase inhibitor I9"/>
    <property type="match status" value="1"/>
</dbReference>
<comment type="similarity">
    <text evidence="1">Belongs to the peptidase S8 family.</text>
</comment>
<dbReference type="Pfam" id="PF05922">
    <property type="entry name" value="Inhibitor_I9"/>
    <property type="match status" value="1"/>
</dbReference>
<dbReference type="InterPro" id="IPR037045">
    <property type="entry name" value="S8pro/Inhibitor_I9_sf"/>
</dbReference>
<evidence type="ECO:0000259" key="7">
    <source>
        <dbReference type="Pfam" id="PF05922"/>
    </source>
</evidence>
<dbReference type="InterPro" id="IPR036852">
    <property type="entry name" value="Peptidase_S8/S53_dom_sf"/>
</dbReference>
<sequence length="286" mass="31664">MTVDDYLSFLRAGGQWLFVGKLFLGKPFLCPKSFKLADFNYPTIVVPYLNGSVTVTPRFKNVSSPGSYNVAIKAPGGVSVTVEHKCLKFAKVSFDSYIVYLGSHSHGPNPTPLHMERATDSHHKFLASFVGSKEKAKESIFYSYNKHINGFAARLDEEHAEQMAKHPDIVSIFENKLLQLHTTRSWKFLGLEKGGGVPLESLWKKGNFGEDIIIANLDTAPEKENAKGLMLDALPAEPATRPYIATVTANDNVTGNYIPAEPTILPSSNIDFTDGQFLFDYIKTTK</sequence>
<feature type="domain" description="Subtilisin-like protease fibronectin type-III" evidence="8">
    <location>
        <begin position="38"/>
        <end position="92"/>
    </location>
</feature>
<protein>
    <recommendedName>
        <fullName evidence="11">Inhibitor I9 domain-containing protein</fullName>
    </recommendedName>
</protein>
<dbReference type="InterPro" id="IPR045051">
    <property type="entry name" value="SBT"/>
</dbReference>
<dbReference type="PANTHER" id="PTHR10795">
    <property type="entry name" value="PROPROTEIN CONVERTASE SUBTILISIN/KEXIN"/>
    <property type="match status" value="1"/>
</dbReference>
<evidence type="ECO:0000313" key="10">
    <source>
        <dbReference type="Proteomes" id="UP001064489"/>
    </source>
</evidence>
<evidence type="ECO:0000256" key="5">
    <source>
        <dbReference type="ARBA" id="ARBA00022825"/>
    </source>
</evidence>
<keyword evidence="3" id="KW-0732">Signal</keyword>
<dbReference type="GO" id="GO:0004252">
    <property type="term" value="F:serine-type endopeptidase activity"/>
    <property type="evidence" value="ECO:0007669"/>
    <property type="project" value="InterPro"/>
</dbReference>
<reference evidence="9" key="1">
    <citation type="journal article" date="2022" name="Plant J.">
        <title>Strategies of tolerance reflected in two North American maple genomes.</title>
        <authorList>
            <person name="McEvoy S.L."/>
            <person name="Sezen U.U."/>
            <person name="Trouern-Trend A."/>
            <person name="McMahon S.M."/>
            <person name="Schaberg P.G."/>
            <person name="Yang J."/>
            <person name="Wegrzyn J.L."/>
            <person name="Swenson N.G."/>
        </authorList>
    </citation>
    <scope>NUCLEOTIDE SEQUENCE</scope>
    <source>
        <strain evidence="9">91603</strain>
    </source>
</reference>
<evidence type="ECO:0000256" key="2">
    <source>
        <dbReference type="ARBA" id="ARBA00022670"/>
    </source>
</evidence>
<dbReference type="EMBL" id="JAJSOW010000100">
    <property type="protein sequence ID" value="KAI9186025.1"/>
    <property type="molecule type" value="Genomic_DNA"/>
</dbReference>
<proteinExistence type="inferred from homology"/>
<evidence type="ECO:0000256" key="3">
    <source>
        <dbReference type="ARBA" id="ARBA00022729"/>
    </source>
</evidence>
<dbReference type="FunFam" id="3.30.70.80:FF:000002">
    <property type="entry name" value="Subtilisin-like protease SBT5.3"/>
    <property type="match status" value="1"/>
</dbReference>
<keyword evidence="6" id="KW-0325">Glycoprotein</keyword>
<comment type="caution">
    <text evidence="9">The sequence shown here is derived from an EMBL/GenBank/DDBJ whole genome shotgun (WGS) entry which is preliminary data.</text>
</comment>
<keyword evidence="4" id="KW-0378">Hydrolase</keyword>